<dbReference type="InterPro" id="IPR017261">
    <property type="entry name" value="DNA_mismatch_repair_MutS/MSH"/>
</dbReference>
<dbReference type="InterPro" id="IPR007696">
    <property type="entry name" value="DNA_mismatch_repair_MutS_core"/>
</dbReference>
<dbReference type="GO" id="GO:0005524">
    <property type="term" value="F:ATP binding"/>
    <property type="evidence" value="ECO:0007669"/>
    <property type="project" value="UniProtKB-KW"/>
</dbReference>
<evidence type="ECO:0000259" key="9">
    <source>
        <dbReference type="SMART" id="SM00534"/>
    </source>
</evidence>
<evidence type="ECO:0000259" key="7">
    <source>
        <dbReference type="SMART" id="SM00507"/>
    </source>
</evidence>
<feature type="domain" description="DNA mismatch repair protein MutS core" evidence="8">
    <location>
        <begin position="323"/>
        <end position="652"/>
    </location>
</feature>
<dbReference type="SMART" id="SM00507">
    <property type="entry name" value="HNHc"/>
    <property type="match status" value="1"/>
</dbReference>
<dbReference type="GO" id="GO:0030983">
    <property type="term" value="F:mismatched DNA binding"/>
    <property type="evidence" value="ECO:0007669"/>
    <property type="project" value="InterPro"/>
</dbReference>
<evidence type="ECO:0008006" key="11">
    <source>
        <dbReference type="Google" id="ProtNLM"/>
    </source>
</evidence>
<evidence type="ECO:0000313" key="10">
    <source>
        <dbReference type="EMBL" id="QHT89950.1"/>
    </source>
</evidence>
<dbReference type="InterPro" id="IPR003615">
    <property type="entry name" value="HNH_nuc"/>
</dbReference>
<dbReference type="InterPro" id="IPR036187">
    <property type="entry name" value="DNA_mismatch_repair_MutS_sf"/>
</dbReference>
<keyword evidence="5" id="KW-0238">DNA-binding</keyword>
<dbReference type="SUPFAM" id="SSF55271">
    <property type="entry name" value="DNA repair protein MutS, domain I"/>
    <property type="match status" value="1"/>
</dbReference>
<dbReference type="InterPro" id="IPR045076">
    <property type="entry name" value="MutS"/>
</dbReference>
<dbReference type="PANTHER" id="PTHR11361:SF34">
    <property type="entry name" value="DNA MISMATCH REPAIR PROTEIN MSH1, MITOCHONDRIAL"/>
    <property type="match status" value="1"/>
</dbReference>
<dbReference type="InterPro" id="IPR007695">
    <property type="entry name" value="DNA_mismatch_repair_MutS-lik_N"/>
</dbReference>
<dbReference type="GO" id="GO:0008270">
    <property type="term" value="F:zinc ion binding"/>
    <property type="evidence" value="ECO:0007669"/>
    <property type="project" value="InterPro"/>
</dbReference>
<dbReference type="SMART" id="SM00533">
    <property type="entry name" value="MUTSd"/>
    <property type="match status" value="1"/>
</dbReference>
<evidence type="ECO:0000256" key="3">
    <source>
        <dbReference type="ARBA" id="ARBA00022763"/>
    </source>
</evidence>
<dbReference type="Gene3D" id="3.40.1170.10">
    <property type="entry name" value="DNA repair protein MutS, domain I"/>
    <property type="match status" value="1"/>
</dbReference>
<dbReference type="InterPro" id="IPR036678">
    <property type="entry name" value="MutS_con_dom_sf"/>
</dbReference>
<dbReference type="PIRSF" id="PIRSF037677">
    <property type="entry name" value="DNA_mis_repair_Msh6"/>
    <property type="match status" value="1"/>
</dbReference>
<dbReference type="InterPro" id="IPR016151">
    <property type="entry name" value="DNA_mismatch_repair_MutS_N"/>
</dbReference>
<dbReference type="SUPFAM" id="SSF52540">
    <property type="entry name" value="P-loop containing nucleoside triphosphate hydrolases"/>
    <property type="match status" value="1"/>
</dbReference>
<dbReference type="Pfam" id="PF01624">
    <property type="entry name" value="MutS_I"/>
    <property type="match status" value="1"/>
</dbReference>
<evidence type="ECO:0000256" key="4">
    <source>
        <dbReference type="ARBA" id="ARBA00022840"/>
    </source>
</evidence>
<keyword evidence="6" id="KW-0234">DNA repair</keyword>
<dbReference type="Pfam" id="PF05192">
    <property type="entry name" value="MutS_III"/>
    <property type="match status" value="1"/>
</dbReference>
<dbReference type="EMBL" id="MN740152">
    <property type="protein sequence ID" value="QHT89950.1"/>
    <property type="molecule type" value="Genomic_DNA"/>
</dbReference>
<evidence type="ECO:0000259" key="8">
    <source>
        <dbReference type="SMART" id="SM00533"/>
    </source>
</evidence>
<accession>A0A6C0IBH8</accession>
<dbReference type="AlphaFoldDB" id="A0A6C0IBH8"/>
<keyword evidence="3" id="KW-0227">DNA damage</keyword>
<evidence type="ECO:0000256" key="5">
    <source>
        <dbReference type="ARBA" id="ARBA00023125"/>
    </source>
</evidence>
<feature type="domain" description="HNH nuclease" evidence="7">
    <location>
        <begin position="876"/>
        <end position="937"/>
    </location>
</feature>
<dbReference type="GO" id="GO:0005634">
    <property type="term" value="C:nucleus"/>
    <property type="evidence" value="ECO:0007669"/>
    <property type="project" value="TreeGrafter"/>
</dbReference>
<dbReference type="Gene3D" id="1.10.30.50">
    <property type="match status" value="1"/>
</dbReference>
<comment type="similarity">
    <text evidence="1">Belongs to the DNA mismatch repair MutS family.</text>
</comment>
<dbReference type="PANTHER" id="PTHR11361">
    <property type="entry name" value="DNA MISMATCH REPAIR PROTEIN MUTS FAMILY MEMBER"/>
    <property type="match status" value="1"/>
</dbReference>
<dbReference type="SUPFAM" id="SSF48334">
    <property type="entry name" value="DNA repair protein MutS, domain III"/>
    <property type="match status" value="1"/>
</dbReference>
<dbReference type="Gene3D" id="1.10.1420.10">
    <property type="match status" value="1"/>
</dbReference>
<dbReference type="SUPFAM" id="SSF53150">
    <property type="entry name" value="DNA repair protein MutS, domain II"/>
    <property type="match status" value="1"/>
</dbReference>
<protein>
    <recommendedName>
        <fullName evidence="11">DNA mismatch repair proteins mutS family domain-containing protein</fullName>
    </recommendedName>
</protein>
<dbReference type="InterPro" id="IPR000432">
    <property type="entry name" value="DNA_mismatch_repair_MutS_C"/>
</dbReference>
<dbReference type="GO" id="GO:0006298">
    <property type="term" value="P:mismatch repair"/>
    <property type="evidence" value="ECO:0007669"/>
    <property type="project" value="InterPro"/>
</dbReference>
<dbReference type="GO" id="GO:0043504">
    <property type="term" value="P:mitochondrial DNA repair"/>
    <property type="evidence" value="ECO:0007669"/>
    <property type="project" value="TreeGrafter"/>
</dbReference>
<dbReference type="GO" id="GO:0140664">
    <property type="term" value="F:ATP-dependent DNA damage sensor activity"/>
    <property type="evidence" value="ECO:0007669"/>
    <property type="project" value="InterPro"/>
</dbReference>
<dbReference type="CDD" id="cd00085">
    <property type="entry name" value="HNHc"/>
    <property type="match status" value="1"/>
</dbReference>
<name>A0A6C0IBH8_9ZZZZ</name>
<dbReference type="Pfam" id="PF00488">
    <property type="entry name" value="MutS_V"/>
    <property type="match status" value="1"/>
</dbReference>
<keyword evidence="2" id="KW-0547">Nucleotide-binding</keyword>
<sequence>MAATTTATYDDYARIYKKYKELYGEQTAVFYQVGSFFELYDVLTTASGATRCNVKDIVDILGIQLSIKSGDTHDLLFAGFPDYTLHRWAAKLTQLGWTVVVVEQKKDEKGKVEIREVTKVLSPGTHSESIQSADAPYIASIWLDESTITPTPTYGISVLDLTTGFSTSYEGSTRGKNNVWSADEAVHFFQIYSPREVIFHWRGDSFSQPNEPTIRRVFGLPQTTRSIHCRHALPEQQGFLEKPLMREEFLRKHFQPQTLLPVREYLHIQSWPKVERALCALLQFMEDHFTMTNGLQEHTPWSNVNALHCGNNALAQLNFLTEQTNDSILGIFQKCITPMGKRAVKRRLLSPLTQRTSIETRLQRTAWFHENKEIYDTVERSLRFMFDLPRIHQKFMNFRIQSGDVLGLYQSYKEATTLYEFLEHQPSAKQIYKDITPQRASFTKLLDTWLLLFSKEKAESATDNNTFIQNGLYPELDTCENNIRALYAKVQEWMDNICKIMNLSTDSLRIEEKEKSLFCVKGTKQVIQHCEKYFKAHSTEAAYAGIEFKVTKSVGHSIEAPFLEQAGHKLIGLRAQLASILARVLPKVCITFYESTGSLWQPIEEWIEELDMNLCFAKVAHEQNYCKPNLTDNQGGSSLNIKNLRHPLIENLQNRSKYVTHNVNLGSATATGTEGSIGWLLYGMNASGKSSLMKAIGIAVLLAQCGSYVPASEMTLAPFERLLTRILNVDNLWAGLSSFAVEISELRDIFMRADAHTLVLGDELCSGTESVSATALVAAGIQFLAKKSSRFVFATHYHDLFKIPEIVALKGLAVWHLRVRHDQVADILIYDRTLSPGPGSTLYGIEVARALNIPDEILEDALRFRKTLQGSATTTSAWNPNISVRECEMCGSQIKKELEVHHIRPRAEASSETRSFSNGLARDSVRNLIVVCEGCHDAHHNGTKPISPLSDTSVGPRRLLENVIVNPKKSQLSPEELEIVQSTISGFSHLTAKMLQFKLKSEFNIIVTDSFIRKYK</sequence>
<dbReference type="GO" id="GO:0004519">
    <property type="term" value="F:endonuclease activity"/>
    <property type="evidence" value="ECO:0007669"/>
    <property type="project" value="InterPro"/>
</dbReference>
<feature type="domain" description="DNA mismatch repair proteins mutS family" evidence="9">
    <location>
        <begin position="676"/>
        <end position="866"/>
    </location>
</feature>
<dbReference type="InterPro" id="IPR002711">
    <property type="entry name" value="HNH"/>
</dbReference>
<evidence type="ECO:0000256" key="1">
    <source>
        <dbReference type="ARBA" id="ARBA00006271"/>
    </source>
</evidence>
<dbReference type="SMART" id="SM00534">
    <property type="entry name" value="MUTSac"/>
    <property type="match status" value="1"/>
</dbReference>
<keyword evidence="4" id="KW-0067">ATP-binding</keyword>
<dbReference type="GO" id="GO:0005739">
    <property type="term" value="C:mitochondrion"/>
    <property type="evidence" value="ECO:0007669"/>
    <property type="project" value="TreeGrafter"/>
</dbReference>
<evidence type="ECO:0000256" key="2">
    <source>
        <dbReference type="ARBA" id="ARBA00022741"/>
    </source>
</evidence>
<dbReference type="InterPro" id="IPR027417">
    <property type="entry name" value="P-loop_NTPase"/>
</dbReference>
<reference evidence="10" key="1">
    <citation type="journal article" date="2020" name="Nature">
        <title>Giant virus diversity and host interactions through global metagenomics.</title>
        <authorList>
            <person name="Schulz F."/>
            <person name="Roux S."/>
            <person name="Paez-Espino D."/>
            <person name="Jungbluth S."/>
            <person name="Walsh D.A."/>
            <person name="Denef V.J."/>
            <person name="McMahon K.D."/>
            <person name="Konstantinidis K.T."/>
            <person name="Eloe-Fadrosh E.A."/>
            <person name="Kyrpides N.C."/>
            <person name="Woyke T."/>
        </authorList>
    </citation>
    <scope>NUCLEOTIDE SEQUENCE</scope>
    <source>
        <strain evidence="10">GVMAG-M-3300023184-62</strain>
    </source>
</reference>
<organism evidence="10">
    <name type="scientific">viral metagenome</name>
    <dbReference type="NCBI Taxonomy" id="1070528"/>
    <lineage>
        <taxon>unclassified sequences</taxon>
        <taxon>metagenomes</taxon>
        <taxon>organismal metagenomes</taxon>
    </lineage>
</organism>
<dbReference type="Pfam" id="PF01844">
    <property type="entry name" value="HNH"/>
    <property type="match status" value="1"/>
</dbReference>
<evidence type="ECO:0000256" key="6">
    <source>
        <dbReference type="ARBA" id="ARBA00023204"/>
    </source>
</evidence>
<proteinExistence type="inferred from homology"/>
<dbReference type="Gene3D" id="3.40.50.300">
    <property type="entry name" value="P-loop containing nucleotide triphosphate hydrolases"/>
    <property type="match status" value="1"/>
</dbReference>